<keyword evidence="3" id="KW-1185">Reference proteome</keyword>
<evidence type="ECO:0000256" key="1">
    <source>
        <dbReference type="SAM" id="MobiDB-lite"/>
    </source>
</evidence>
<proteinExistence type="predicted"/>
<protein>
    <submittedName>
        <fullName evidence="2">Uncharacterized protein</fullName>
    </submittedName>
</protein>
<dbReference type="EMBL" id="VOPW01000001">
    <property type="protein sequence ID" value="TXC66272.1"/>
    <property type="molecule type" value="Genomic_DNA"/>
</dbReference>
<feature type="compositionally biased region" description="Low complexity" evidence="1">
    <location>
        <begin position="64"/>
        <end position="73"/>
    </location>
</feature>
<name>A0A5C6U002_9BURK</name>
<sequence>MEKQTSSSECRSSGTGSCRGSQGSPRGGARRTRSRSRRAPASRSRARSRRCRCRPRRRCGRAGGRTSPCSAARAPRRCRRTPRRRSACSRSCRRRRG</sequence>
<evidence type="ECO:0000313" key="2">
    <source>
        <dbReference type="EMBL" id="TXC66272.1"/>
    </source>
</evidence>
<feature type="region of interest" description="Disordered" evidence="1">
    <location>
        <begin position="1"/>
        <end position="82"/>
    </location>
</feature>
<feature type="compositionally biased region" description="Low complexity" evidence="1">
    <location>
        <begin position="1"/>
        <end position="24"/>
    </location>
</feature>
<comment type="caution">
    <text evidence="2">The sequence shown here is derived from an EMBL/GenBank/DDBJ whole genome shotgun (WGS) entry which is preliminary data.</text>
</comment>
<dbReference type="Proteomes" id="UP000321832">
    <property type="component" value="Unassembled WGS sequence"/>
</dbReference>
<accession>A0A5C6U002</accession>
<dbReference type="AlphaFoldDB" id="A0A5C6U002"/>
<evidence type="ECO:0000313" key="3">
    <source>
        <dbReference type="Proteomes" id="UP000321832"/>
    </source>
</evidence>
<reference evidence="2 3" key="1">
    <citation type="submission" date="2019-08" db="EMBL/GenBank/DDBJ databases">
        <authorList>
            <person name="Khan S.A."/>
            <person name="Jeon C.O."/>
            <person name="Jeong S.E."/>
        </authorList>
    </citation>
    <scope>NUCLEOTIDE SEQUENCE [LARGE SCALE GENOMIC DNA]</scope>
    <source>
        <strain evidence="3">IMCC1728</strain>
    </source>
</reference>
<gene>
    <name evidence="2" type="ORF">FSC37_11310</name>
</gene>
<feature type="compositionally biased region" description="Basic residues" evidence="1">
    <location>
        <begin position="28"/>
        <end position="60"/>
    </location>
</feature>
<organism evidence="2 3">
    <name type="scientific">Piscinibacter aquaticus</name>
    <dbReference type="NCBI Taxonomy" id="392597"/>
    <lineage>
        <taxon>Bacteria</taxon>
        <taxon>Pseudomonadati</taxon>
        <taxon>Pseudomonadota</taxon>
        <taxon>Betaproteobacteria</taxon>
        <taxon>Burkholderiales</taxon>
        <taxon>Sphaerotilaceae</taxon>
        <taxon>Piscinibacter</taxon>
    </lineage>
</organism>